<evidence type="ECO:0000256" key="7">
    <source>
        <dbReference type="ARBA" id="ARBA00051843"/>
    </source>
</evidence>
<accession>A0A8T2JQP6</accession>
<dbReference type="Gene3D" id="2.60.40.10">
    <property type="entry name" value="Immunoglobulins"/>
    <property type="match status" value="3"/>
</dbReference>
<dbReference type="SUPFAM" id="SSF54001">
    <property type="entry name" value="Cysteine proteinases"/>
    <property type="match status" value="1"/>
</dbReference>
<dbReference type="InterPro" id="IPR013783">
    <property type="entry name" value="Ig-like_fold"/>
</dbReference>
<evidence type="ECO:0000256" key="6">
    <source>
        <dbReference type="ARBA" id="ARBA00024222"/>
    </source>
</evidence>
<dbReference type="Proteomes" id="UP000812440">
    <property type="component" value="Chromosome 8_10"/>
</dbReference>
<evidence type="ECO:0000256" key="3">
    <source>
        <dbReference type="ARBA" id="ARBA00022723"/>
    </source>
</evidence>
<dbReference type="AlphaFoldDB" id="A0A8T2JQP6"/>
<dbReference type="GO" id="GO:0003810">
    <property type="term" value="F:protein-glutamine gamma-glutamyltransferase activity"/>
    <property type="evidence" value="ECO:0007669"/>
    <property type="project" value="UniProtKB-EC"/>
</dbReference>
<feature type="binding site" evidence="9">
    <location>
        <position position="373"/>
    </location>
    <ligand>
        <name>Ca(2+)</name>
        <dbReference type="ChEBI" id="CHEBI:29108"/>
    </ligand>
</feature>
<keyword evidence="12" id="KW-1185">Reference proteome</keyword>
<evidence type="ECO:0000259" key="10">
    <source>
        <dbReference type="SMART" id="SM00460"/>
    </source>
</evidence>
<proteinExistence type="inferred from homology"/>
<dbReference type="FunFam" id="2.60.40.10:FF:000171">
    <property type="entry name" value="protein-glutamine gamma-glutamyltransferase 6"/>
    <property type="match status" value="1"/>
</dbReference>
<evidence type="ECO:0000313" key="12">
    <source>
        <dbReference type="Proteomes" id="UP000812440"/>
    </source>
</evidence>
<dbReference type="SMART" id="SM00460">
    <property type="entry name" value="TGc"/>
    <property type="match status" value="1"/>
</dbReference>
<comment type="catalytic activity">
    <reaction evidence="7">
        <text>L-glutaminyl-[protein] + L-lysyl-[protein] = [protein]-L-lysyl-N(6)-5-L-glutamyl-[protein] + NH4(+)</text>
        <dbReference type="Rhea" id="RHEA:54816"/>
        <dbReference type="Rhea" id="RHEA-COMP:9752"/>
        <dbReference type="Rhea" id="RHEA-COMP:10207"/>
        <dbReference type="Rhea" id="RHEA-COMP:14005"/>
        <dbReference type="ChEBI" id="CHEBI:28938"/>
        <dbReference type="ChEBI" id="CHEBI:29969"/>
        <dbReference type="ChEBI" id="CHEBI:30011"/>
        <dbReference type="ChEBI" id="CHEBI:138370"/>
        <dbReference type="EC" id="2.3.2.13"/>
    </reaction>
</comment>
<evidence type="ECO:0000256" key="4">
    <source>
        <dbReference type="ARBA" id="ARBA00022837"/>
    </source>
</evidence>
<dbReference type="InterPro" id="IPR036985">
    <property type="entry name" value="Transglutaminase-like_sf"/>
</dbReference>
<dbReference type="PIRSF" id="PIRSF000459">
    <property type="entry name" value="TGM_EBP42"/>
    <property type="match status" value="1"/>
</dbReference>
<organism evidence="11 12">
    <name type="scientific">Hymenochirus boettgeri</name>
    <name type="common">Congo dwarf clawed frog</name>
    <dbReference type="NCBI Taxonomy" id="247094"/>
    <lineage>
        <taxon>Eukaryota</taxon>
        <taxon>Metazoa</taxon>
        <taxon>Chordata</taxon>
        <taxon>Craniata</taxon>
        <taxon>Vertebrata</taxon>
        <taxon>Euteleostomi</taxon>
        <taxon>Amphibia</taxon>
        <taxon>Batrachia</taxon>
        <taxon>Anura</taxon>
        <taxon>Pipoidea</taxon>
        <taxon>Pipidae</taxon>
        <taxon>Pipinae</taxon>
        <taxon>Hymenochirus</taxon>
    </lineage>
</organism>
<keyword evidence="2" id="KW-0808">Transferase</keyword>
<feature type="binding site" evidence="9">
    <location>
        <position position="368"/>
    </location>
    <ligand>
        <name>Ca(2+)</name>
        <dbReference type="ChEBI" id="CHEBI:29108"/>
    </ligand>
</feature>
<protein>
    <recommendedName>
        <fullName evidence="6">protein-glutamine gamma-glutamyltransferase</fullName>
        <ecNumber evidence="6">2.3.2.13</ecNumber>
    </recommendedName>
</protein>
<dbReference type="Gene3D" id="3.90.260.10">
    <property type="entry name" value="Transglutaminase-like"/>
    <property type="match status" value="1"/>
</dbReference>
<dbReference type="Pfam" id="PF00927">
    <property type="entry name" value="Transglut_C"/>
    <property type="match status" value="2"/>
</dbReference>
<dbReference type="Pfam" id="PF01841">
    <property type="entry name" value="Transglut_core"/>
    <property type="match status" value="1"/>
</dbReference>
<feature type="binding site" evidence="9">
    <location>
        <position position="319"/>
    </location>
    <ligand>
        <name>Ca(2+)</name>
        <dbReference type="ChEBI" id="CHEBI:29108"/>
    </ligand>
</feature>
<feature type="domain" description="Transglutaminase-like" evidence="10">
    <location>
        <begin position="191"/>
        <end position="282"/>
    </location>
</feature>
<dbReference type="OrthoDB" id="437511at2759"/>
<dbReference type="InterPro" id="IPR002931">
    <property type="entry name" value="Transglutaminase-like"/>
</dbReference>
<sequence>MPVSRYVNPKTWSASRISSIGGTLTISINIPVTAVIGRYKIYAQVNRSGRTVSYNPNELYVLFNPWNSDDEVYMSDEDERSEYVLNETGLIFVGSANSIGSRRWDFAQFEGDMVPITLKLLDQSLDYRKDPATDVSNRNNPIYVGRVLSAMINSNDDNGVLMGNWSGDYSGGQNPGIWNGSSAILRSWNKNGPVKYGQCWVYGGALCTVLRCLGIPARPITNFDSAHDTNTNLLIEQYYDENGRSLPSPDSVWNFHVWVEAWFARNDLGDFYSGWQILDATPQETSSGVYRLGPTSQKAVKEGDVTLDYDGIFVYGEVNSDKKDYIKKSDGQLVNIYTDSTSVGQLISTKAVGSFTRLDITKDYKYPEESTEERDRFTKARNTLLKRGIAAMSLILREKTALKPEITGAFKVDGNPQLGEDVEIFLNLKNPLSINKNVNVKTTGTTIVYNRTIIKEILNKSQSISLAPYEEKSITFTILYSEYGNAITSDNMIQIIAVCDEENGASLLVDAVVTLKNPTLQIQVAEQASVNRSFSVGIIFINILTESATKCSLTFEGSGLLRDPLTVNVPDLKAKEKYETKVSITPYRAGKRNLTVGLTSNKFSDVKAYHMINVNDS</sequence>
<dbReference type="InterPro" id="IPR008958">
    <property type="entry name" value="Transglutaminase_C"/>
</dbReference>
<keyword evidence="3 9" id="KW-0479">Metal-binding</keyword>
<dbReference type="GO" id="GO:0046872">
    <property type="term" value="F:metal ion binding"/>
    <property type="evidence" value="ECO:0007669"/>
    <property type="project" value="UniProtKB-KW"/>
</dbReference>
<evidence type="ECO:0000256" key="1">
    <source>
        <dbReference type="ARBA" id="ARBA00005968"/>
    </source>
</evidence>
<dbReference type="SUPFAM" id="SSF81296">
    <property type="entry name" value="E set domains"/>
    <property type="match status" value="1"/>
</dbReference>
<comment type="similarity">
    <text evidence="1">Belongs to the transglutaminase superfamily. Transglutaminase family.</text>
</comment>
<dbReference type="FunFam" id="3.90.260.10:FF:000001">
    <property type="entry name" value="Protein-glutamine gamma-glutamyltransferase 2"/>
    <property type="match status" value="1"/>
</dbReference>
<feature type="active site" evidence="8">
    <location>
        <position position="199"/>
    </location>
</feature>
<keyword evidence="5" id="KW-0012">Acyltransferase</keyword>
<comment type="cofactor">
    <cofactor evidence="9">
        <name>Ca(2+)</name>
        <dbReference type="ChEBI" id="CHEBI:29108"/>
    </cofactor>
    <text evidence="9">Binds 1 Ca(2+) ion per subunit.</text>
</comment>
<dbReference type="EMBL" id="JAACNH010000003">
    <property type="protein sequence ID" value="KAG8446602.1"/>
    <property type="molecule type" value="Genomic_DNA"/>
</dbReference>
<evidence type="ECO:0000256" key="9">
    <source>
        <dbReference type="PIRSR" id="PIRSR000459-2"/>
    </source>
</evidence>
<evidence type="ECO:0000256" key="5">
    <source>
        <dbReference type="ARBA" id="ARBA00023315"/>
    </source>
</evidence>
<feature type="active site" evidence="8">
    <location>
        <position position="256"/>
    </location>
</feature>
<dbReference type="InterPro" id="IPR050779">
    <property type="entry name" value="Transglutaminase"/>
</dbReference>
<evidence type="ECO:0000256" key="8">
    <source>
        <dbReference type="PIRSR" id="PIRSR000459-1"/>
    </source>
</evidence>
<comment type="caution">
    <text evidence="11">The sequence shown here is derived from an EMBL/GenBank/DDBJ whole genome shotgun (WGS) entry which is preliminary data.</text>
</comment>
<feature type="active site" evidence="8">
    <location>
        <position position="279"/>
    </location>
</feature>
<feature type="binding site" evidence="9">
    <location>
        <position position="321"/>
    </location>
    <ligand>
        <name>Ca(2+)</name>
        <dbReference type="ChEBI" id="CHEBI:29108"/>
    </ligand>
</feature>
<keyword evidence="4 9" id="KW-0106">Calcium</keyword>
<evidence type="ECO:0000256" key="2">
    <source>
        <dbReference type="ARBA" id="ARBA00022679"/>
    </source>
</evidence>
<reference evidence="11" key="1">
    <citation type="thesis" date="2020" institute="ProQuest LLC" country="789 East Eisenhower Parkway, Ann Arbor, MI, USA">
        <title>Comparative Genomics and Chromosome Evolution.</title>
        <authorList>
            <person name="Mudd A.B."/>
        </authorList>
    </citation>
    <scope>NUCLEOTIDE SEQUENCE</scope>
    <source>
        <strain evidence="11">Female2</strain>
        <tissue evidence="11">Blood</tissue>
    </source>
</reference>
<dbReference type="InterPro" id="IPR014756">
    <property type="entry name" value="Ig_E-set"/>
</dbReference>
<dbReference type="InterPro" id="IPR023608">
    <property type="entry name" value="Transglutaminase_animal"/>
</dbReference>
<evidence type="ECO:0000313" key="11">
    <source>
        <dbReference type="EMBL" id="KAG8446602.1"/>
    </source>
</evidence>
<dbReference type="InterPro" id="IPR036238">
    <property type="entry name" value="Transglutaminase_C_sf"/>
</dbReference>
<dbReference type="FunFam" id="2.60.40.10:FF:000090">
    <property type="entry name" value="Protein-glutamine gamma-glutamyltransferase 2"/>
    <property type="match status" value="1"/>
</dbReference>
<gene>
    <name evidence="11" type="ORF">GDO86_014158</name>
</gene>
<dbReference type="EC" id="2.3.2.13" evidence="6"/>
<dbReference type="SUPFAM" id="SSF49309">
    <property type="entry name" value="Transglutaminase, two C-terminal domains"/>
    <property type="match status" value="2"/>
</dbReference>
<dbReference type="PANTHER" id="PTHR11590">
    <property type="entry name" value="PROTEIN-GLUTAMINE GAMMA-GLUTAMYLTRANSFERASE"/>
    <property type="match status" value="1"/>
</dbReference>
<name>A0A8T2JQP6_9PIPI</name>
<dbReference type="PANTHER" id="PTHR11590:SF82">
    <property type="entry name" value="PROTEIN-GLUTAMINE GAMMA-GLUTAMYLTRANSFERASE E"/>
    <property type="match status" value="1"/>
</dbReference>
<dbReference type="InterPro" id="IPR038765">
    <property type="entry name" value="Papain-like_cys_pep_sf"/>
</dbReference>